<dbReference type="Pfam" id="PF00005">
    <property type="entry name" value="ABC_tran"/>
    <property type="match status" value="1"/>
</dbReference>
<organism evidence="7 8">
    <name type="scientific">Microvirga terrestris</name>
    <dbReference type="NCBI Taxonomy" id="2791024"/>
    <lineage>
        <taxon>Bacteria</taxon>
        <taxon>Pseudomonadati</taxon>
        <taxon>Pseudomonadota</taxon>
        <taxon>Alphaproteobacteria</taxon>
        <taxon>Hyphomicrobiales</taxon>
        <taxon>Methylobacteriaceae</taxon>
        <taxon>Microvirga</taxon>
    </lineage>
</organism>
<keyword evidence="3" id="KW-0547">Nucleotide-binding</keyword>
<dbReference type="RefSeq" id="WP_196263186.1">
    <property type="nucleotide sequence ID" value="NZ_JADQDN010000003.1"/>
</dbReference>
<keyword evidence="5" id="KW-0029">Amino-acid transport</keyword>
<dbReference type="InterPro" id="IPR027417">
    <property type="entry name" value="P-loop_NTPase"/>
</dbReference>
<feature type="domain" description="ABC transporter" evidence="6">
    <location>
        <begin position="5"/>
        <end position="232"/>
    </location>
</feature>
<evidence type="ECO:0000313" key="8">
    <source>
        <dbReference type="Proteomes" id="UP000611708"/>
    </source>
</evidence>
<evidence type="ECO:0000256" key="2">
    <source>
        <dbReference type="ARBA" id="ARBA00022448"/>
    </source>
</evidence>
<dbReference type="InterPro" id="IPR052156">
    <property type="entry name" value="BCAA_Transport_ATP-bd_LivF"/>
</dbReference>
<dbReference type="Gene3D" id="3.40.50.300">
    <property type="entry name" value="P-loop containing nucleotide triphosphate hydrolases"/>
    <property type="match status" value="1"/>
</dbReference>
<dbReference type="InterPro" id="IPR003593">
    <property type="entry name" value="AAA+_ATPase"/>
</dbReference>
<dbReference type="SUPFAM" id="SSF52540">
    <property type="entry name" value="P-loop containing nucleoside triphosphate hydrolases"/>
    <property type="match status" value="1"/>
</dbReference>
<gene>
    <name evidence="7" type="ORF">I2H36_07035</name>
</gene>
<sequence>MSDLLTLQGVSAGYGDAIVISNIDLCLKSGESLAVLGRNGTGKTTLLNTIIGVTRHRGGSILLDGQNLTTMRSDKRAHAGIGWVPQERNIFKSLTVEENLTAVSRPGPWSVNRVYDMFPRLKERRTNMGNQLSGGEQQMLAVARALVLNPKLLLLDEPTEGLAPIIIEELLAALTRIIRGEGMSAIVVEQHAQKILGVTDSALILDRGTIVHASSSRALIDDPAALEQHLGVTAKKKPMRAATH</sequence>
<dbReference type="InterPro" id="IPR003439">
    <property type="entry name" value="ABC_transporter-like_ATP-bd"/>
</dbReference>
<proteinExistence type="inferred from homology"/>
<dbReference type="PROSITE" id="PS50893">
    <property type="entry name" value="ABC_TRANSPORTER_2"/>
    <property type="match status" value="1"/>
</dbReference>
<dbReference type="PROSITE" id="PS00211">
    <property type="entry name" value="ABC_TRANSPORTER_1"/>
    <property type="match status" value="1"/>
</dbReference>
<evidence type="ECO:0000256" key="1">
    <source>
        <dbReference type="ARBA" id="ARBA00005417"/>
    </source>
</evidence>
<reference evidence="7 8" key="1">
    <citation type="submission" date="2020-11" db="EMBL/GenBank/DDBJ databases">
        <authorList>
            <person name="Kim M.K."/>
        </authorList>
    </citation>
    <scope>NUCLEOTIDE SEQUENCE [LARGE SCALE GENOMIC DNA]</scope>
    <source>
        <strain evidence="7 8">BT290</strain>
    </source>
</reference>
<evidence type="ECO:0000313" key="7">
    <source>
        <dbReference type="EMBL" id="MBF9195785.1"/>
    </source>
</evidence>
<evidence type="ECO:0000256" key="4">
    <source>
        <dbReference type="ARBA" id="ARBA00022840"/>
    </source>
</evidence>
<name>A0ABS0HRF6_9HYPH</name>
<dbReference type="PANTHER" id="PTHR43820:SF2">
    <property type="entry name" value="ABC TRANSPORTER ATP-BINDING PROTEIN"/>
    <property type="match status" value="1"/>
</dbReference>
<dbReference type="SMART" id="SM00382">
    <property type="entry name" value="AAA"/>
    <property type="match status" value="1"/>
</dbReference>
<dbReference type="GO" id="GO:0005524">
    <property type="term" value="F:ATP binding"/>
    <property type="evidence" value="ECO:0007669"/>
    <property type="project" value="UniProtKB-KW"/>
</dbReference>
<keyword evidence="2" id="KW-0813">Transport</keyword>
<evidence type="ECO:0000259" key="6">
    <source>
        <dbReference type="PROSITE" id="PS50893"/>
    </source>
</evidence>
<evidence type="ECO:0000256" key="5">
    <source>
        <dbReference type="ARBA" id="ARBA00022970"/>
    </source>
</evidence>
<dbReference type="EMBL" id="JADQDN010000003">
    <property type="protein sequence ID" value="MBF9195785.1"/>
    <property type="molecule type" value="Genomic_DNA"/>
</dbReference>
<dbReference type="InterPro" id="IPR017871">
    <property type="entry name" value="ABC_transporter-like_CS"/>
</dbReference>
<keyword evidence="8" id="KW-1185">Reference proteome</keyword>
<comment type="caution">
    <text evidence="7">The sequence shown here is derived from an EMBL/GenBank/DDBJ whole genome shotgun (WGS) entry which is preliminary data.</text>
</comment>
<dbReference type="PANTHER" id="PTHR43820">
    <property type="entry name" value="HIGH-AFFINITY BRANCHED-CHAIN AMINO ACID TRANSPORT ATP-BINDING PROTEIN LIVF"/>
    <property type="match status" value="1"/>
</dbReference>
<comment type="similarity">
    <text evidence="1">Belongs to the ABC transporter superfamily.</text>
</comment>
<evidence type="ECO:0000256" key="3">
    <source>
        <dbReference type="ARBA" id="ARBA00022741"/>
    </source>
</evidence>
<accession>A0ABS0HRF6</accession>
<protein>
    <submittedName>
        <fullName evidence="7">ABC transporter ATP-binding protein</fullName>
    </submittedName>
</protein>
<keyword evidence="4 7" id="KW-0067">ATP-binding</keyword>
<dbReference type="Proteomes" id="UP000611708">
    <property type="component" value="Unassembled WGS sequence"/>
</dbReference>
<dbReference type="CDD" id="cd03224">
    <property type="entry name" value="ABC_TM1139_LivF_branched"/>
    <property type="match status" value="1"/>
</dbReference>